<evidence type="ECO:0000256" key="2">
    <source>
        <dbReference type="ARBA" id="ARBA00022801"/>
    </source>
</evidence>
<keyword evidence="6" id="KW-1185">Reference proteome</keyword>
<dbReference type="GeneID" id="19210502"/>
<proteinExistence type="inferred from homology"/>
<evidence type="ECO:0000259" key="4">
    <source>
        <dbReference type="Pfam" id="PF00326"/>
    </source>
</evidence>
<feature type="domain" description="Peptidase S9 prolyl oligopeptidase catalytic" evidence="4">
    <location>
        <begin position="532"/>
        <end position="735"/>
    </location>
</feature>
<comment type="similarity">
    <text evidence="1">Belongs to the peptidase S9C family.</text>
</comment>
<dbReference type="InterPro" id="IPR001375">
    <property type="entry name" value="Peptidase_S9_cat"/>
</dbReference>
<dbReference type="SUPFAM" id="SSF82171">
    <property type="entry name" value="DPP6 N-terminal domain-like"/>
    <property type="match status" value="1"/>
</dbReference>
<name>A0A5M3MKQ0_CONPW</name>
<dbReference type="GO" id="GO:0004252">
    <property type="term" value="F:serine-type endopeptidase activity"/>
    <property type="evidence" value="ECO:0007669"/>
    <property type="project" value="TreeGrafter"/>
</dbReference>
<gene>
    <name evidence="5" type="ORF">CONPUDRAFT_82941</name>
</gene>
<dbReference type="RefSeq" id="XP_007769941.1">
    <property type="nucleotide sequence ID" value="XM_007771751.1"/>
</dbReference>
<dbReference type="OMA" id="WRYWEDE"/>
<comment type="caution">
    <text evidence="5">The sequence shown here is derived from an EMBL/GenBank/DDBJ whole genome shotgun (WGS) entry which is preliminary data.</text>
</comment>
<reference evidence="6" key="1">
    <citation type="journal article" date="2012" name="Science">
        <title>The Paleozoic origin of enzymatic lignin decomposition reconstructed from 31 fungal genomes.</title>
        <authorList>
            <person name="Floudas D."/>
            <person name="Binder M."/>
            <person name="Riley R."/>
            <person name="Barry K."/>
            <person name="Blanchette R.A."/>
            <person name="Henrissat B."/>
            <person name="Martinez A.T."/>
            <person name="Otillar R."/>
            <person name="Spatafora J.W."/>
            <person name="Yadav J.S."/>
            <person name="Aerts A."/>
            <person name="Benoit I."/>
            <person name="Boyd A."/>
            <person name="Carlson A."/>
            <person name="Copeland A."/>
            <person name="Coutinho P.M."/>
            <person name="de Vries R.P."/>
            <person name="Ferreira P."/>
            <person name="Findley K."/>
            <person name="Foster B."/>
            <person name="Gaskell J."/>
            <person name="Glotzer D."/>
            <person name="Gorecki P."/>
            <person name="Heitman J."/>
            <person name="Hesse C."/>
            <person name="Hori C."/>
            <person name="Igarashi K."/>
            <person name="Jurgens J.A."/>
            <person name="Kallen N."/>
            <person name="Kersten P."/>
            <person name="Kohler A."/>
            <person name="Kuees U."/>
            <person name="Kumar T.K.A."/>
            <person name="Kuo A."/>
            <person name="LaButti K."/>
            <person name="Larrondo L.F."/>
            <person name="Lindquist E."/>
            <person name="Ling A."/>
            <person name="Lombard V."/>
            <person name="Lucas S."/>
            <person name="Lundell T."/>
            <person name="Martin R."/>
            <person name="McLaughlin D.J."/>
            <person name="Morgenstern I."/>
            <person name="Morin E."/>
            <person name="Murat C."/>
            <person name="Nagy L.G."/>
            <person name="Nolan M."/>
            <person name="Ohm R.A."/>
            <person name="Patyshakuliyeva A."/>
            <person name="Rokas A."/>
            <person name="Ruiz-Duenas F.J."/>
            <person name="Sabat G."/>
            <person name="Salamov A."/>
            <person name="Samejima M."/>
            <person name="Schmutz J."/>
            <person name="Slot J.C."/>
            <person name="St John F."/>
            <person name="Stenlid J."/>
            <person name="Sun H."/>
            <person name="Sun S."/>
            <person name="Syed K."/>
            <person name="Tsang A."/>
            <person name="Wiebenga A."/>
            <person name="Young D."/>
            <person name="Pisabarro A."/>
            <person name="Eastwood D.C."/>
            <person name="Martin F."/>
            <person name="Cullen D."/>
            <person name="Grigoriev I.V."/>
            <person name="Hibbett D.S."/>
        </authorList>
    </citation>
    <scope>NUCLEOTIDE SEQUENCE [LARGE SCALE GENOMIC DNA]</scope>
    <source>
        <strain evidence="6">RWD-64-598 SS2</strain>
    </source>
</reference>
<dbReference type="SUPFAM" id="SSF53474">
    <property type="entry name" value="alpha/beta-Hydrolases"/>
    <property type="match status" value="1"/>
</dbReference>
<keyword evidence="2 5" id="KW-0378">Hydrolase</keyword>
<dbReference type="PANTHER" id="PTHR42776:SF27">
    <property type="entry name" value="DIPEPTIDYL PEPTIDASE FAMILY MEMBER 6"/>
    <property type="match status" value="1"/>
</dbReference>
<evidence type="ECO:0000313" key="6">
    <source>
        <dbReference type="Proteomes" id="UP000053558"/>
    </source>
</evidence>
<evidence type="ECO:0000256" key="3">
    <source>
        <dbReference type="ARBA" id="ARBA00032829"/>
    </source>
</evidence>
<dbReference type="KEGG" id="cput:CONPUDRAFT_82941"/>
<evidence type="ECO:0000313" key="5">
    <source>
        <dbReference type="EMBL" id="EIW79550.1"/>
    </source>
</evidence>
<dbReference type="Proteomes" id="UP000053558">
    <property type="component" value="Unassembled WGS sequence"/>
</dbReference>
<protein>
    <recommendedName>
        <fullName evidence="3">Dipeptidyl-peptidase V</fullName>
    </recommendedName>
</protein>
<dbReference type="Pfam" id="PF00326">
    <property type="entry name" value="Peptidase_S9"/>
    <property type="match status" value="1"/>
</dbReference>
<evidence type="ECO:0000256" key="1">
    <source>
        <dbReference type="ARBA" id="ARBA00010040"/>
    </source>
</evidence>
<dbReference type="OrthoDB" id="43744at2759"/>
<dbReference type="Gene3D" id="3.40.50.1820">
    <property type="entry name" value="alpha/beta hydrolase"/>
    <property type="match status" value="1"/>
</dbReference>
<dbReference type="GO" id="GO:0006508">
    <property type="term" value="P:proteolysis"/>
    <property type="evidence" value="ECO:0007669"/>
    <property type="project" value="InterPro"/>
</dbReference>
<dbReference type="InterPro" id="IPR029058">
    <property type="entry name" value="AB_hydrolase_fold"/>
</dbReference>
<dbReference type="PANTHER" id="PTHR42776">
    <property type="entry name" value="SERINE PEPTIDASE S9 FAMILY MEMBER"/>
    <property type="match status" value="1"/>
</dbReference>
<accession>A0A5M3MKQ0</accession>
<organism evidence="5 6">
    <name type="scientific">Coniophora puteana (strain RWD-64-598)</name>
    <name type="common">Brown rot fungus</name>
    <dbReference type="NCBI Taxonomy" id="741705"/>
    <lineage>
        <taxon>Eukaryota</taxon>
        <taxon>Fungi</taxon>
        <taxon>Dikarya</taxon>
        <taxon>Basidiomycota</taxon>
        <taxon>Agaricomycotina</taxon>
        <taxon>Agaricomycetes</taxon>
        <taxon>Agaricomycetidae</taxon>
        <taxon>Boletales</taxon>
        <taxon>Coniophorineae</taxon>
        <taxon>Coniophoraceae</taxon>
        <taxon>Coniophora</taxon>
    </lineage>
</organism>
<sequence>MAAEDDMTDPILQKDLKFSHPASQIKAVNVDAPPQRIYDDMKKYEDAARGYSFFGFERTVKDKHGTEVPGGVFVKHRPVDAQVDQVYRMSTDPERTDLERLTHFETRAGRNIALFRSIIGEDWRGVWRGGGAILEMDFDGNEQFQLWRYWEDEFSETTLPKIEGEIENYPGKGRLERITHDEFKYFSTVISRSNKYMLFTCNKENKRDMLVYMTRLSDSNTGAEANSRPFTLEARQIVKSTSEGTARWHAYGFSLDDKYILLARMNSSADKPLYIVDISGDEPTLPELITLPGSQPGASAVIGPAFSFDPEKPHVVYLISNAFGDFDSVVSYDIATKSVTHITTSEKGLSALRPIPWEADMIHTTQKAVLFTVNFEGWNKMYALPLVGPHQGEVVELRLGWEQGWIAFGPNSLNNKPGEVVLHLASYRSKPFLVRIDIDDVLENGVRADPEDGENKYAEPRMRPYSQAAPPVDETAVPPKLLKLKSFDGLEIPCMYYRPKGVTSAVPVVISIHGGPESQSTSQSRTATHGYLINDLKCAVIYPNVRGSSGYGKKYMAADDVEKREDSVKDIGALLDHIHHKMQNELDSSRIAVMGGSYGGYMVFATLTHYSSCLTCGIAHFGITHWPSFLQNTAPVRRAHRRAEYGDETNPEIRTFLERISPINNADKISVPMLITHGETDTRVTIHEAFQMYGVVSKKVHTELVVCEKEGHGYKQKSVIEFVNAAVVQFVERHLLSRKTNL</sequence>
<dbReference type="AlphaFoldDB" id="A0A5M3MKQ0"/>
<dbReference type="EMBL" id="JH711580">
    <property type="protein sequence ID" value="EIW79550.1"/>
    <property type="molecule type" value="Genomic_DNA"/>
</dbReference>